<dbReference type="InterPro" id="IPR020568">
    <property type="entry name" value="Ribosomal_Su5_D2-typ_SF"/>
</dbReference>
<feature type="domain" description="Galactokinase N-terminal" evidence="14">
    <location>
        <begin position="11"/>
        <end position="58"/>
    </location>
</feature>
<dbReference type="SUPFAM" id="SSF55060">
    <property type="entry name" value="GHMP Kinase, C-terminal domain"/>
    <property type="match status" value="1"/>
</dbReference>
<dbReference type="FunFam" id="3.30.70.890:FF:000001">
    <property type="entry name" value="Galactokinase"/>
    <property type="match status" value="1"/>
</dbReference>
<keyword evidence="9" id="KW-0299">Galactose metabolism</keyword>
<evidence type="ECO:0000256" key="5">
    <source>
        <dbReference type="ARBA" id="ARBA00022741"/>
    </source>
</evidence>
<accession>A0A1H1A1K6</accession>
<sequence length="388" mass="40295">MTCRTTAAADAFTRRFGHAPDGIWAAPGRVNLIGEHTDYNLGFALPLAIDRSTLAAVSLRNDSTVRATALDTAYDDVTLAAADISPGAVTGWAAYPLGVVWAFAQRGVEIPGLELQLGSDVPIGAGLSSSAALECSVAVALNDLLGAGFEPPELVQICRQAENEMAGAPTGILDQTASLLGRGDHALLLDCRSLATQPVPLPLREAGLQLLVVDTKVSHSHASGGYSARRADCARAVEALGVDSLRDVEEGMLPEARGRLDQTTFRRVRHVVTENQRVLETAHLLTSKGQASGPAAIGDLLTASHVSLRDDYEVSCAELDLAVDTALQHGALGARMTGGGFGGSAIALVPEEAAEKVGAAVVNSFRMAGLKQPDVFPVAPADGARRVA</sequence>
<dbReference type="FunFam" id="3.30.230.10:FF:000017">
    <property type="entry name" value="Galactokinase"/>
    <property type="match status" value="1"/>
</dbReference>
<evidence type="ECO:0000259" key="14">
    <source>
        <dbReference type="Pfam" id="PF10509"/>
    </source>
</evidence>
<dbReference type="Pfam" id="PF10509">
    <property type="entry name" value="GalKase_gal_bdg"/>
    <property type="match status" value="1"/>
</dbReference>
<dbReference type="Gene3D" id="3.30.70.890">
    <property type="entry name" value="GHMP kinase, C-terminal domain"/>
    <property type="match status" value="1"/>
</dbReference>
<dbReference type="GO" id="GO:0006012">
    <property type="term" value="P:galactose metabolic process"/>
    <property type="evidence" value="ECO:0007669"/>
    <property type="project" value="UniProtKB-UniRule"/>
</dbReference>
<dbReference type="GO" id="GO:0005829">
    <property type="term" value="C:cytosol"/>
    <property type="evidence" value="ECO:0007669"/>
    <property type="project" value="TreeGrafter"/>
</dbReference>
<keyword evidence="8" id="KW-0460">Magnesium</keyword>
<dbReference type="EMBL" id="FNKH01000002">
    <property type="protein sequence ID" value="SDQ33548.1"/>
    <property type="molecule type" value="Genomic_DNA"/>
</dbReference>
<reference evidence="15 16" key="1">
    <citation type="submission" date="2016-10" db="EMBL/GenBank/DDBJ databases">
        <authorList>
            <person name="de Groot N.N."/>
        </authorList>
    </citation>
    <scope>NUCLEOTIDE SEQUENCE [LARGE SCALE GENOMIC DNA]</scope>
    <source>
        <strain evidence="15 16">DSM 20117</strain>
    </source>
</reference>
<keyword evidence="7" id="KW-0067">ATP-binding</keyword>
<evidence type="ECO:0000256" key="4">
    <source>
        <dbReference type="ARBA" id="ARBA00022723"/>
    </source>
</evidence>
<dbReference type="InterPro" id="IPR036554">
    <property type="entry name" value="GHMP_kinase_C_sf"/>
</dbReference>
<dbReference type="RefSeq" id="WP_074699240.1">
    <property type="nucleotide sequence ID" value="NZ_CP018863.1"/>
</dbReference>
<keyword evidence="3" id="KW-0808">Transferase</keyword>
<protein>
    <recommendedName>
        <fullName evidence="11">Galactokinase</fullName>
        <ecNumber evidence="11">2.7.1.6</ecNumber>
    </recommendedName>
</protein>
<dbReference type="InterPro" id="IPR006204">
    <property type="entry name" value="GHMP_kinase_N_dom"/>
</dbReference>
<organism evidence="15 16">
    <name type="scientific">Crystallibacter crystallopoietes</name>
    <dbReference type="NCBI Taxonomy" id="37928"/>
    <lineage>
        <taxon>Bacteria</taxon>
        <taxon>Bacillati</taxon>
        <taxon>Actinomycetota</taxon>
        <taxon>Actinomycetes</taxon>
        <taxon>Micrococcales</taxon>
        <taxon>Micrococcaceae</taxon>
        <taxon>Crystallibacter</taxon>
    </lineage>
</organism>
<evidence type="ECO:0000256" key="6">
    <source>
        <dbReference type="ARBA" id="ARBA00022777"/>
    </source>
</evidence>
<evidence type="ECO:0000256" key="7">
    <source>
        <dbReference type="ARBA" id="ARBA00022840"/>
    </source>
</evidence>
<evidence type="ECO:0000256" key="11">
    <source>
        <dbReference type="NCBIfam" id="TIGR00131"/>
    </source>
</evidence>
<dbReference type="STRING" id="37928.SAMN04489742_0695"/>
<evidence type="ECO:0000313" key="16">
    <source>
        <dbReference type="Proteomes" id="UP000181917"/>
    </source>
</evidence>
<dbReference type="NCBIfam" id="TIGR00131">
    <property type="entry name" value="gal_kin"/>
    <property type="match status" value="1"/>
</dbReference>
<evidence type="ECO:0000256" key="2">
    <source>
        <dbReference type="ARBA" id="ARBA00022490"/>
    </source>
</evidence>
<dbReference type="PROSITE" id="PS00106">
    <property type="entry name" value="GALACTOKINASE"/>
    <property type="match status" value="1"/>
</dbReference>
<dbReference type="PRINTS" id="PR00473">
    <property type="entry name" value="GALCTOKINASE"/>
</dbReference>
<dbReference type="GO" id="GO:0004335">
    <property type="term" value="F:galactokinase activity"/>
    <property type="evidence" value="ECO:0007669"/>
    <property type="project" value="UniProtKB-UniRule"/>
</dbReference>
<dbReference type="KEGG" id="acry:AC20117_13845"/>
<dbReference type="Pfam" id="PF00288">
    <property type="entry name" value="GHMP_kinases_N"/>
    <property type="match status" value="1"/>
</dbReference>
<dbReference type="PRINTS" id="PR00959">
    <property type="entry name" value="MEVGALKINASE"/>
</dbReference>
<dbReference type="GO" id="GO:0005524">
    <property type="term" value="F:ATP binding"/>
    <property type="evidence" value="ECO:0007669"/>
    <property type="project" value="UniProtKB-UniRule"/>
</dbReference>
<dbReference type="GO" id="GO:0046872">
    <property type="term" value="F:metal ion binding"/>
    <property type="evidence" value="ECO:0007669"/>
    <property type="project" value="UniProtKB-KW"/>
</dbReference>
<evidence type="ECO:0000256" key="9">
    <source>
        <dbReference type="ARBA" id="ARBA00023144"/>
    </source>
</evidence>
<dbReference type="InterPro" id="IPR006203">
    <property type="entry name" value="GHMP_knse_ATP-bd_CS"/>
</dbReference>
<keyword evidence="2" id="KW-0963">Cytoplasm</keyword>
<keyword evidence="10" id="KW-0119">Carbohydrate metabolism</keyword>
<dbReference type="PIRSF" id="PIRSF000530">
    <property type="entry name" value="Galactokinase"/>
    <property type="match status" value="1"/>
</dbReference>
<proteinExistence type="inferred from homology"/>
<dbReference type="InterPro" id="IPR013750">
    <property type="entry name" value="GHMP_kinase_C_dom"/>
</dbReference>
<evidence type="ECO:0000256" key="8">
    <source>
        <dbReference type="ARBA" id="ARBA00022842"/>
    </source>
</evidence>
<dbReference type="InterPro" id="IPR000705">
    <property type="entry name" value="Galactokinase"/>
</dbReference>
<dbReference type="InterPro" id="IPR019741">
    <property type="entry name" value="Galactokinase_CS"/>
</dbReference>
<dbReference type="InterPro" id="IPR014721">
    <property type="entry name" value="Ribsml_uS5_D2-typ_fold_subgr"/>
</dbReference>
<name>A0A1H1A1K6_9MICC</name>
<evidence type="ECO:0000313" key="15">
    <source>
        <dbReference type="EMBL" id="SDQ33548.1"/>
    </source>
</evidence>
<dbReference type="OrthoDB" id="250531at2"/>
<keyword evidence="4" id="KW-0479">Metal-binding</keyword>
<evidence type="ECO:0000259" key="12">
    <source>
        <dbReference type="Pfam" id="PF00288"/>
    </source>
</evidence>
<keyword evidence="16" id="KW-1185">Reference proteome</keyword>
<dbReference type="InterPro" id="IPR019539">
    <property type="entry name" value="GalKase_N"/>
</dbReference>
<feature type="domain" description="GHMP kinase N-terminal" evidence="12">
    <location>
        <begin position="95"/>
        <end position="181"/>
    </location>
</feature>
<comment type="similarity">
    <text evidence="1">Belongs to the GHMP kinase family. GalK subfamily.</text>
</comment>
<dbReference type="EC" id="2.7.1.6" evidence="11"/>
<evidence type="ECO:0000256" key="10">
    <source>
        <dbReference type="ARBA" id="ARBA00023277"/>
    </source>
</evidence>
<dbReference type="InterPro" id="IPR006206">
    <property type="entry name" value="Mevalonate/galactokinase"/>
</dbReference>
<dbReference type="PANTHER" id="PTHR10457:SF7">
    <property type="entry name" value="GALACTOKINASE-RELATED"/>
    <property type="match status" value="1"/>
</dbReference>
<dbReference type="Gene3D" id="3.30.230.10">
    <property type="match status" value="1"/>
</dbReference>
<feature type="domain" description="GHMP kinase C-terminal" evidence="13">
    <location>
        <begin position="295"/>
        <end position="363"/>
    </location>
</feature>
<evidence type="ECO:0000256" key="3">
    <source>
        <dbReference type="ARBA" id="ARBA00022679"/>
    </source>
</evidence>
<dbReference type="Proteomes" id="UP000181917">
    <property type="component" value="Unassembled WGS sequence"/>
</dbReference>
<dbReference type="PROSITE" id="PS00627">
    <property type="entry name" value="GHMP_KINASES_ATP"/>
    <property type="match status" value="1"/>
</dbReference>
<keyword evidence="6 15" id="KW-0418">Kinase</keyword>
<gene>
    <name evidence="15" type="ORF">SAMN04489742_0695</name>
</gene>
<dbReference type="SUPFAM" id="SSF54211">
    <property type="entry name" value="Ribosomal protein S5 domain 2-like"/>
    <property type="match status" value="1"/>
</dbReference>
<evidence type="ECO:0000259" key="13">
    <source>
        <dbReference type="Pfam" id="PF08544"/>
    </source>
</evidence>
<keyword evidence="5" id="KW-0547">Nucleotide-binding</keyword>
<dbReference type="AlphaFoldDB" id="A0A1H1A1K6"/>
<evidence type="ECO:0000256" key="1">
    <source>
        <dbReference type="ARBA" id="ARBA00006566"/>
    </source>
</evidence>
<dbReference type="Pfam" id="PF08544">
    <property type="entry name" value="GHMP_kinases_C"/>
    <property type="match status" value="1"/>
</dbReference>
<dbReference type="PANTHER" id="PTHR10457">
    <property type="entry name" value="MEVALONATE KINASE/GALACTOKINASE"/>
    <property type="match status" value="1"/>
</dbReference>